<gene>
    <name evidence="1" type="ORF">GCM10009533_33690</name>
</gene>
<dbReference type="RefSeq" id="WP_143538034.1">
    <property type="nucleotide sequence ID" value="NZ_BAAAGS010000020.1"/>
</dbReference>
<name>A0ABP3N2J2_SACER</name>
<proteinExistence type="predicted"/>
<organism evidence="1 2">
    <name type="scientific">Saccharopolyspora erythraea</name>
    <name type="common">Streptomyces erythraeus</name>
    <dbReference type="NCBI Taxonomy" id="1836"/>
    <lineage>
        <taxon>Bacteria</taxon>
        <taxon>Bacillati</taxon>
        <taxon>Actinomycetota</taxon>
        <taxon>Actinomycetes</taxon>
        <taxon>Pseudonocardiales</taxon>
        <taxon>Pseudonocardiaceae</taxon>
        <taxon>Saccharopolyspora</taxon>
    </lineage>
</organism>
<sequence length="108" mass="11392">MSTPAASTSSDPLSAVLGSVARHAATQFRDRNLVVRNRGTVHAVAWTRWMGGHELPAPACHVGVAGWAVEDIHPTRDPVTCKLCLRRTTGAPPATDAETAGQLALELT</sequence>
<keyword evidence="2" id="KW-1185">Reference proteome</keyword>
<dbReference type="EMBL" id="BAAAGS010000020">
    <property type="protein sequence ID" value="GAA0531791.1"/>
    <property type="molecule type" value="Genomic_DNA"/>
</dbReference>
<reference evidence="2" key="1">
    <citation type="journal article" date="2019" name="Int. J. Syst. Evol. Microbiol.">
        <title>The Global Catalogue of Microorganisms (GCM) 10K type strain sequencing project: providing services to taxonomists for standard genome sequencing and annotation.</title>
        <authorList>
            <consortium name="The Broad Institute Genomics Platform"/>
            <consortium name="The Broad Institute Genome Sequencing Center for Infectious Disease"/>
            <person name="Wu L."/>
            <person name="Ma J."/>
        </authorList>
    </citation>
    <scope>NUCLEOTIDE SEQUENCE [LARGE SCALE GENOMIC DNA]</scope>
    <source>
        <strain evidence="2">JCM 10303</strain>
    </source>
</reference>
<evidence type="ECO:0000313" key="1">
    <source>
        <dbReference type="EMBL" id="GAA0531791.1"/>
    </source>
</evidence>
<comment type="caution">
    <text evidence="1">The sequence shown here is derived from an EMBL/GenBank/DDBJ whole genome shotgun (WGS) entry which is preliminary data.</text>
</comment>
<accession>A0ABP3N2J2</accession>
<protein>
    <submittedName>
        <fullName evidence="1">Uncharacterized protein</fullName>
    </submittedName>
</protein>
<evidence type="ECO:0000313" key="2">
    <source>
        <dbReference type="Proteomes" id="UP001500729"/>
    </source>
</evidence>
<dbReference type="Proteomes" id="UP001500729">
    <property type="component" value="Unassembled WGS sequence"/>
</dbReference>